<evidence type="ECO:0008006" key="5">
    <source>
        <dbReference type="Google" id="ProtNLM"/>
    </source>
</evidence>
<dbReference type="EMBL" id="JAACYS010000003">
    <property type="protein sequence ID" value="NCU16355.1"/>
    <property type="molecule type" value="Genomic_DNA"/>
</dbReference>
<keyword evidence="4" id="KW-1185">Reference proteome</keyword>
<reference evidence="3 4" key="1">
    <citation type="submission" date="2020-01" db="EMBL/GenBank/DDBJ databases">
        <title>A novel Bacillus sp. from Pasinler.</title>
        <authorList>
            <person name="Adiguzel A."/>
            <person name="Ay H."/>
            <person name="Baltaci M.O."/>
        </authorList>
    </citation>
    <scope>NUCLEOTIDE SEQUENCE [LARGE SCALE GENOMIC DNA]</scope>
    <source>
        <strain evidence="3 4">P1</strain>
    </source>
</reference>
<proteinExistence type="inferred from homology"/>
<comment type="caution">
    <text evidence="3">The sequence shown here is derived from an EMBL/GenBank/DDBJ whole genome shotgun (WGS) entry which is preliminary data.</text>
</comment>
<dbReference type="Gene3D" id="3.30.70.1950">
    <property type="match status" value="1"/>
</dbReference>
<evidence type="ECO:0000256" key="2">
    <source>
        <dbReference type="ARBA" id="ARBA00011738"/>
    </source>
</evidence>
<organism evidence="3 4">
    <name type="scientific">Pallidibacillus pasinlerensis</name>
    <dbReference type="NCBI Taxonomy" id="2703818"/>
    <lineage>
        <taxon>Bacteria</taxon>
        <taxon>Bacillati</taxon>
        <taxon>Bacillota</taxon>
        <taxon>Bacilli</taxon>
        <taxon>Bacillales</taxon>
        <taxon>Bacillaceae</taxon>
        <taxon>Pallidibacillus</taxon>
    </lineage>
</organism>
<dbReference type="PANTHER" id="PTHR39161:SF2">
    <property type="entry name" value="ADAPTER PROTEIN MECA 2"/>
    <property type="match status" value="1"/>
</dbReference>
<dbReference type="InterPro" id="IPR008681">
    <property type="entry name" value="Neg-reg_MecA"/>
</dbReference>
<comment type="similarity">
    <text evidence="1">Belongs to the MecA family.</text>
</comment>
<evidence type="ECO:0000313" key="4">
    <source>
        <dbReference type="Proteomes" id="UP000743899"/>
    </source>
</evidence>
<comment type="subunit">
    <text evidence="2">Homodimer.</text>
</comment>
<protein>
    <recommendedName>
        <fullName evidence="5">Adaptor protein</fullName>
    </recommendedName>
</protein>
<name>A0ABW9ZYW4_9BACI</name>
<evidence type="ECO:0000313" key="3">
    <source>
        <dbReference type="EMBL" id="NCU16355.1"/>
    </source>
</evidence>
<evidence type="ECO:0000256" key="1">
    <source>
        <dbReference type="ARBA" id="ARBA00005397"/>
    </source>
</evidence>
<gene>
    <name evidence="3" type="ORF">GW534_01005</name>
</gene>
<sequence length="191" mass="22624">MRLERIGENQIKLFLSIEELTERGLTKEDVEKNSLKWHELYFDMVNEVYDEFDFSVVTTLLIDILTVNQREMVLLFTLYTDDGLFVDDEDNIEYSIETEQATCYRFIDIEHVIQFARRVSYLYKGGTLFSYNDEYFLIIPQDEENTFLKVRTIISEYGFSSNLSVTFLMEYGTEIIKSFAVDIINKYFLTA</sequence>
<dbReference type="Pfam" id="PF05389">
    <property type="entry name" value="MecA"/>
    <property type="match status" value="1"/>
</dbReference>
<dbReference type="InterPro" id="IPR038471">
    <property type="entry name" value="MecA_C_sf"/>
</dbReference>
<dbReference type="RefSeq" id="WP_161919194.1">
    <property type="nucleotide sequence ID" value="NZ_JAACYS010000003.1"/>
</dbReference>
<dbReference type="PANTHER" id="PTHR39161">
    <property type="entry name" value="ADAPTER PROTEIN MECA"/>
    <property type="match status" value="1"/>
</dbReference>
<accession>A0ABW9ZYW4</accession>
<dbReference type="Proteomes" id="UP000743899">
    <property type="component" value="Unassembled WGS sequence"/>
</dbReference>